<evidence type="ECO:0000313" key="2">
    <source>
        <dbReference type="EMBL" id="CAK0858841.1"/>
    </source>
</evidence>
<comment type="caution">
    <text evidence="2">The sequence shown here is derived from an EMBL/GenBank/DDBJ whole genome shotgun (WGS) entry which is preliminary data.</text>
</comment>
<accession>A0ABN9UGT3</accession>
<proteinExistence type="predicted"/>
<dbReference type="Proteomes" id="UP001189429">
    <property type="component" value="Unassembled WGS sequence"/>
</dbReference>
<gene>
    <name evidence="2" type="ORF">PCOR1329_LOCUS48409</name>
</gene>
<name>A0ABN9UGT3_9DINO</name>
<evidence type="ECO:0000313" key="3">
    <source>
        <dbReference type="Proteomes" id="UP001189429"/>
    </source>
</evidence>
<protein>
    <submittedName>
        <fullName evidence="2">Uncharacterized protein</fullName>
    </submittedName>
</protein>
<dbReference type="EMBL" id="CAUYUJ010015843">
    <property type="protein sequence ID" value="CAK0858841.1"/>
    <property type="molecule type" value="Genomic_DNA"/>
</dbReference>
<organism evidence="2 3">
    <name type="scientific">Prorocentrum cordatum</name>
    <dbReference type="NCBI Taxonomy" id="2364126"/>
    <lineage>
        <taxon>Eukaryota</taxon>
        <taxon>Sar</taxon>
        <taxon>Alveolata</taxon>
        <taxon>Dinophyceae</taxon>
        <taxon>Prorocentrales</taxon>
        <taxon>Prorocentraceae</taxon>
        <taxon>Prorocentrum</taxon>
    </lineage>
</organism>
<reference evidence="2" key="1">
    <citation type="submission" date="2023-10" db="EMBL/GenBank/DDBJ databases">
        <authorList>
            <person name="Chen Y."/>
            <person name="Shah S."/>
            <person name="Dougan E. K."/>
            <person name="Thang M."/>
            <person name="Chan C."/>
        </authorList>
    </citation>
    <scope>NUCLEOTIDE SEQUENCE [LARGE SCALE GENOMIC DNA]</scope>
</reference>
<evidence type="ECO:0000256" key="1">
    <source>
        <dbReference type="SAM" id="MobiDB-lite"/>
    </source>
</evidence>
<sequence>MIRLPLQPHQLRQLAGACVLAAVTWPLVLRSPTQKQRQGLDTMLSRTVRGDQWRSRARPLQQLLLVGHTADFSLRLLDRIWTLMDARIRRRGAAYVEDAFKQFWMKDKRTAGVMQAVDAAMGKLCFLMMLDDQDHVIWKAPPEADGAEISLTSPKDARDYLIREVWRKRLWTTFLGSRTRRDSAAGRHAQAPYCPRAIRAALGLTKASEHEIAILTGAFFSNARLAKIKGLPVPKCFGCDLDEDDDAAHTFWRCPRLAHWRRFVAIPPNPEWPVWPTRLLRSKKEVEEFKQRIHYMASVRQCILHQRHRRTDAEGEQAKSPRRTKTATAEVEKERMRRKRKGTVRRLRRWPERRGREEGDRKLRRVRRSRRWRCIAISGGREEVEVGEKAEEDQTRSRRQQCSIGKVVHLASPPQVRRRL</sequence>
<feature type="compositionally biased region" description="Basic and acidic residues" evidence="1">
    <location>
        <begin position="385"/>
        <end position="396"/>
    </location>
</feature>
<feature type="compositionally biased region" description="Basic residues" evidence="1">
    <location>
        <begin position="336"/>
        <end position="345"/>
    </location>
</feature>
<feature type="region of interest" description="Disordered" evidence="1">
    <location>
        <begin position="385"/>
        <end position="420"/>
    </location>
</feature>
<feature type="region of interest" description="Disordered" evidence="1">
    <location>
        <begin position="308"/>
        <end position="345"/>
    </location>
</feature>
<keyword evidence="3" id="KW-1185">Reference proteome</keyword>